<evidence type="ECO:0000313" key="2">
    <source>
        <dbReference type="EMBL" id="GGY70517.1"/>
    </source>
</evidence>
<dbReference type="Pfam" id="PF00707">
    <property type="entry name" value="IF3_C"/>
    <property type="match status" value="1"/>
</dbReference>
<dbReference type="EMBL" id="BMUU01000024">
    <property type="protein sequence ID" value="GGY70517.1"/>
    <property type="molecule type" value="Genomic_DNA"/>
</dbReference>
<proteinExistence type="predicted"/>
<dbReference type="Proteomes" id="UP000600946">
    <property type="component" value="Unassembled WGS sequence"/>
</dbReference>
<evidence type="ECO:0000313" key="3">
    <source>
        <dbReference type="Proteomes" id="UP000600946"/>
    </source>
</evidence>
<dbReference type="GeneID" id="96295419"/>
<name>A0ABQ3AXQ3_9ACTN</name>
<organism evidence="2 3">
    <name type="scientific">Streptomyces xanthochromogenes</name>
    <dbReference type="NCBI Taxonomy" id="67384"/>
    <lineage>
        <taxon>Bacteria</taxon>
        <taxon>Bacillati</taxon>
        <taxon>Actinomycetota</taxon>
        <taxon>Actinomycetes</taxon>
        <taxon>Kitasatosporales</taxon>
        <taxon>Streptomycetaceae</taxon>
        <taxon>Streptomyces</taxon>
    </lineage>
</organism>
<protein>
    <recommendedName>
        <fullName evidence="1">Translation initiation factor 3 C-terminal domain-containing protein</fullName>
    </recommendedName>
</protein>
<dbReference type="RefSeq" id="WP_190029524.1">
    <property type="nucleotide sequence ID" value="NZ_BMUU01000024.1"/>
</dbReference>
<gene>
    <name evidence="2" type="ORF">GCM10010326_75890</name>
</gene>
<sequence>MPDEIVAAFNQLGTKEVDRNRIYGNLTSQGLNDEQVLARLQASIAHAAKRKNKLLKPKATLDLTLRPAISKSDLDAKVAKARTALAQGKDVHWNVRFQGREIAYQQHSRTLLLSAANLLSDVSTLKSGPAMSDRAMRCVLTPLATNPAAPGEAPAPVLRASGHQVGLGLELEP</sequence>
<dbReference type="InterPro" id="IPR036788">
    <property type="entry name" value="T_IF-3_C_sf"/>
</dbReference>
<comment type="caution">
    <text evidence="2">The sequence shown here is derived from an EMBL/GenBank/DDBJ whole genome shotgun (WGS) entry which is preliminary data.</text>
</comment>
<feature type="domain" description="Translation initiation factor 3 C-terminal" evidence="1">
    <location>
        <begin position="63"/>
        <end position="142"/>
    </location>
</feature>
<dbReference type="Gene3D" id="3.30.110.10">
    <property type="entry name" value="Translation initiation factor 3 (IF-3), C-terminal domain"/>
    <property type="match status" value="1"/>
</dbReference>
<keyword evidence="3" id="KW-1185">Reference proteome</keyword>
<accession>A0ABQ3AXQ3</accession>
<reference evidence="3" key="1">
    <citation type="journal article" date="2019" name="Int. J. Syst. Evol. Microbiol.">
        <title>The Global Catalogue of Microorganisms (GCM) 10K type strain sequencing project: providing services to taxonomists for standard genome sequencing and annotation.</title>
        <authorList>
            <consortium name="The Broad Institute Genomics Platform"/>
            <consortium name="The Broad Institute Genome Sequencing Center for Infectious Disease"/>
            <person name="Wu L."/>
            <person name="Ma J."/>
        </authorList>
    </citation>
    <scope>NUCLEOTIDE SEQUENCE [LARGE SCALE GENOMIC DNA]</scope>
    <source>
        <strain evidence="3">JCM 4594</strain>
    </source>
</reference>
<dbReference type="SUPFAM" id="SSF55200">
    <property type="entry name" value="Translation initiation factor IF3, C-terminal domain"/>
    <property type="match status" value="1"/>
</dbReference>
<evidence type="ECO:0000259" key="1">
    <source>
        <dbReference type="Pfam" id="PF00707"/>
    </source>
</evidence>
<dbReference type="InterPro" id="IPR019815">
    <property type="entry name" value="Translation_initiation_fac_3_C"/>
</dbReference>